<accession>A9NXD1</accession>
<organism evidence="1">
    <name type="scientific">Picea sitchensis</name>
    <name type="common">Sitka spruce</name>
    <name type="synonym">Pinus sitchensis</name>
    <dbReference type="NCBI Taxonomy" id="3332"/>
    <lineage>
        <taxon>Eukaryota</taxon>
        <taxon>Viridiplantae</taxon>
        <taxon>Streptophyta</taxon>
        <taxon>Embryophyta</taxon>
        <taxon>Tracheophyta</taxon>
        <taxon>Spermatophyta</taxon>
        <taxon>Pinopsida</taxon>
        <taxon>Pinidae</taxon>
        <taxon>Conifers I</taxon>
        <taxon>Pinales</taxon>
        <taxon>Pinaceae</taxon>
        <taxon>Picea</taxon>
    </lineage>
</organism>
<protein>
    <submittedName>
        <fullName evidence="1">Uncharacterized protein</fullName>
    </submittedName>
</protein>
<proteinExistence type="evidence at transcript level"/>
<dbReference type="AlphaFoldDB" id="A9NXD1"/>
<evidence type="ECO:0000313" key="1">
    <source>
        <dbReference type="EMBL" id="ABK25292.1"/>
    </source>
</evidence>
<reference evidence="1" key="1">
    <citation type="journal article" date="2008" name="BMC Genomics">
        <title>A conifer genomics resource of 200,000 spruce (Picea spp.) ESTs and 6,464 high-quality, sequence-finished full-length cDNAs for Sitka spruce (Picea sitchensis).</title>
        <authorList>
            <person name="Ralph S.G."/>
            <person name="Chun H.J."/>
            <person name="Kolosova N."/>
            <person name="Cooper D."/>
            <person name="Oddy C."/>
            <person name="Ritland C.E."/>
            <person name="Kirkpatrick R."/>
            <person name="Moore R."/>
            <person name="Barber S."/>
            <person name="Holt R.A."/>
            <person name="Jones S.J."/>
            <person name="Marra M.A."/>
            <person name="Douglas C.J."/>
            <person name="Ritland K."/>
            <person name="Bohlmann J."/>
        </authorList>
    </citation>
    <scope>NUCLEOTIDE SEQUENCE</scope>
    <source>
        <tissue evidence="1">Green portion of the leader tissue</tissue>
    </source>
</reference>
<dbReference type="EMBL" id="EF086000">
    <property type="protein sequence ID" value="ABK25292.1"/>
    <property type="molecule type" value="mRNA"/>
</dbReference>
<name>A9NXD1_PICSI</name>
<sequence length="35" mass="4425">MINTWVSHRGQLCFQVIDHLEEHYNTKFFCWVWKQ</sequence>